<organism evidence="1">
    <name type="scientific">hydrothermal vent metagenome</name>
    <dbReference type="NCBI Taxonomy" id="652676"/>
    <lineage>
        <taxon>unclassified sequences</taxon>
        <taxon>metagenomes</taxon>
        <taxon>ecological metagenomes</taxon>
    </lineage>
</organism>
<dbReference type="Gene3D" id="3.40.50.300">
    <property type="entry name" value="P-loop containing nucleotide triphosphate hydrolases"/>
    <property type="match status" value="1"/>
</dbReference>
<accession>A0A3B0RWT7</accession>
<dbReference type="InterPro" id="IPR027417">
    <property type="entry name" value="P-loop_NTPase"/>
</dbReference>
<sequence>MKRRTDINDISFGVIRARMRLHFSLIPKGDRQAVKIFVIGHPRCGTTTLHKLFIANGLDSFHNSADWPVARYDAFSDFGQLRPIAAYDRTYPNAKFILNFRPLRPYLISISTHHQRIFNAQNFVNEIHRRADYFAWALRYFNGRDDFIAVNIEAPKALPTVAEFCGFDVAEPPGGAVHNASSRIKSEANLQNIETALAALGLGDEAGRGCLVSKLHGADCDTLIKARDSIRFVE</sequence>
<gene>
    <name evidence="1" type="ORF">MNBD_ALPHA07-352</name>
</gene>
<evidence type="ECO:0008006" key="2">
    <source>
        <dbReference type="Google" id="ProtNLM"/>
    </source>
</evidence>
<dbReference type="SUPFAM" id="SSF52540">
    <property type="entry name" value="P-loop containing nucleoside triphosphate hydrolases"/>
    <property type="match status" value="1"/>
</dbReference>
<dbReference type="EMBL" id="UOEG01000180">
    <property type="protein sequence ID" value="VAV98334.1"/>
    <property type="molecule type" value="Genomic_DNA"/>
</dbReference>
<proteinExistence type="predicted"/>
<protein>
    <recommendedName>
        <fullName evidence="2">Sulfotransferase domain-containing protein</fullName>
    </recommendedName>
</protein>
<reference evidence="1" key="1">
    <citation type="submission" date="2018-06" db="EMBL/GenBank/DDBJ databases">
        <authorList>
            <person name="Zhirakovskaya E."/>
        </authorList>
    </citation>
    <scope>NUCLEOTIDE SEQUENCE</scope>
</reference>
<dbReference type="AlphaFoldDB" id="A0A3B0RWT7"/>
<name>A0A3B0RWT7_9ZZZZ</name>
<evidence type="ECO:0000313" key="1">
    <source>
        <dbReference type="EMBL" id="VAV98334.1"/>
    </source>
</evidence>